<dbReference type="InterPro" id="IPR000064">
    <property type="entry name" value="NLP_P60_dom"/>
</dbReference>
<feature type="domain" description="NlpC/P60" evidence="5">
    <location>
        <begin position="58"/>
        <end position="175"/>
    </location>
</feature>
<evidence type="ECO:0000256" key="3">
    <source>
        <dbReference type="ARBA" id="ARBA00022801"/>
    </source>
</evidence>
<dbReference type="PANTHER" id="PTHR47359:SF3">
    <property type="entry name" value="NLP_P60 DOMAIN-CONTAINING PROTEIN-RELATED"/>
    <property type="match status" value="1"/>
</dbReference>
<evidence type="ECO:0000259" key="5">
    <source>
        <dbReference type="PROSITE" id="PS51935"/>
    </source>
</evidence>
<sequence length="266" mass="25716">MSIADVTQQISDIQGRLALLSSSPATSVDGGAGFASALSGATATTGASSVGTALNGSGVTGDDVVKAALQYQGVPYVLGGESKSGIDCSGLVQASFKSLGVDVPRLVHQQQTIGQAVPSLKDAKPGDLIVLNGGDHIAIWMGDGKAIHAPYPGRTVSVQKAWFDDSDITTIRRVVPATADASSGTVSALGAATAGGLTASGLAQASALVGMYGAASGDSGAGALTSMLGSGGAAGSLPALLPSYGASGSSGTAQQLLAARAALVGS</sequence>
<dbReference type="PANTHER" id="PTHR47359">
    <property type="entry name" value="PEPTIDOGLYCAN DL-ENDOPEPTIDASE CWLO"/>
    <property type="match status" value="1"/>
</dbReference>
<comment type="caution">
    <text evidence="6">The sequence shown here is derived from an EMBL/GenBank/DDBJ whole genome shotgun (WGS) entry which is preliminary data.</text>
</comment>
<evidence type="ECO:0000256" key="2">
    <source>
        <dbReference type="ARBA" id="ARBA00022670"/>
    </source>
</evidence>
<keyword evidence="7" id="KW-1185">Reference proteome</keyword>
<evidence type="ECO:0000256" key="4">
    <source>
        <dbReference type="ARBA" id="ARBA00022807"/>
    </source>
</evidence>
<dbReference type="PROSITE" id="PS51935">
    <property type="entry name" value="NLPC_P60"/>
    <property type="match status" value="1"/>
</dbReference>
<name>A0ABW4LHH7_9MICO</name>
<accession>A0ABW4LHH7</accession>
<proteinExistence type="inferred from homology"/>
<dbReference type="Pfam" id="PF00877">
    <property type="entry name" value="NLPC_P60"/>
    <property type="match status" value="1"/>
</dbReference>
<dbReference type="RefSeq" id="WP_377935129.1">
    <property type="nucleotide sequence ID" value="NZ_JBHUEA010000018.1"/>
</dbReference>
<evidence type="ECO:0000313" key="7">
    <source>
        <dbReference type="Proteomes" id="UP001597347"/>
    </source>
</evidence>
<evidence type="ECO:0000256" key="1">
    <source>
        <dbReference type="ARBA" id="ARBA00007074"/>
    </source>
</evidence>
<dbReference type="Proteomes" id="UP001597347">
    <property type="component" value="Unassembled WGS sequence"/>
</dbReference>
<dbReference type="SUPFAM" id="SSF54001">
    <property type="entry name" value="Cysteine proteinases"/>
    <property type="match status" value="1"/>
</dbReference>
<evidence type="ECO:0000313" key="6">
    <source>
        <dbReference type="EMBL" id="MFD1722218.1"/>
    </source>
</evidence>
<dbReference type="Gene3D" id="3.90.1720.10">
    <property type="entry name" value="endopeptidase domain like (from Nostoc punctiforme)"/>
    <property type="match status" value="1"/>
</dbReference>
<keyword evidence="2" id="KW-0645">Protease</keyword>
<keyword evidence="3" id="KW-0378">Hydrolase</keyword>
<dbReference type="InterPro" id="IPR051794">
    <property type="entry name" value="PG_Endopeptidase_C40"/>
</dbReference>
<comment type="similarity">
    <text evidence="1">Belongs to the peptidase C40 family.</text>
</comment>
<dbReference type="InterPro" id="IPR038765">
    <property type="entry name" value="Papain-like_cys_pep_sf"/>
</dbReference>
<gene>
    <name evidence="6" type="ORF">ACFSBI_11720</name>
</gene>
<dbReference type="EMBL" id="JBHUEA010000018">
    <property type="protein sequence ID" value="MFD1722218.1"/>
    <property type="molecule type" value="Genomic_DNA"/>
</dbReference>
<protein>
    <submittedName>
        <fullName evidence="6">C40 family peptidase</fullName>
    </submittedName>
</protein>
<reference evidence="7" key="1">
    <citation type="journal article" date="2019" name="Int. J. Syst. Evol. Microbiol.">
        <title>The Global Catalogue of Microorganisms (GCM) 10K type strain sequencing project: providing services to taxonomists for standard genome sequencing and annotation.</title>
        <authorList>
            <consortium name="The Broad Institute Genomics Platform"/>
            <consortium name="The Broad Institute Genome Sequencing Center for Infectious Disease"/>
            <person name="Wu L."/>
            <person name="Ma J."/>
        </authorList>
    </citation>
    <scope>NUCLEOTIDE SEQUENCE [LARGE SCALE GENOMIC DNA]</scope>
    <source>
        <strain evidence="7">CGMCC 1.12471</strain>
    </source>
</reference>
<keyword evidence="4" id="KW-0788">Thiol protease</keyword>
<organism evidence="6 7">
    <name type="scientific">Amnibacterium endophyticum</name>
    <dbReference type="NCBI Taxonomy" id="2109337"/>
    <lineage>
        <taxon>Bacteria</taxon>
        <taxon>Bacillati</taxon>
        <taxon>Actinomycetota</taxon>
        <taxon>Actinomycetes</taxon>
        <taxon>Micrococcales</taxon>
        <taxon>Microbacteriaceae</taxon>
        <taxon>Amnibacterium</taxon>
    </lineage>
</organism>